<reference evidence="1 2" key="1">
    <citation type="journal article" date="2016" name="Nat. Commun.">
        <title>Thousands of microbial genomes shed light on interconnected biogeochemical processes in an aquifer system.</title>
        <authorList>
            <person name="Anantharaman K."/>
            <person name="Brown C.T."/>
            <person name="Hug L.A."/>
            <person name="Sharon I."/>
            <person name="Castelle C.J."/>
            <person name="Probst A.J."/>
            <person name="Thomas B.C."/>
            <person name="Singh A."/>
            <person name="Wilkins M.J."/>
            <person name="Karaoz U."/>
            <person name="Brodie E.L."/>
            <person name="Williams K.H."/>
            <person name="Hubbard S.S."/>
            <person name="Banfield J.F."/>
        </authorList>
    </citation>
    <scope>NUCLEOTIDE SEQUENCE [LARGE SCALE GENOMIC DNA]</scope>
</reference>
<dbReference type="STRING" id="1801752.A3J61_02130"/>
<name>A0A1F6VRJ5_9BACT</name>
<dbReference type="PANTHER" id="PTHR37953:SF1">
    <property type="entry name" value="UPF0127 PROTEIN MJ1496"/>
    <property type="match status" value="1"/>
</dbReference>
<sequence length="149" mass="16663">MKKSVAIVIIFLSIASYLAFINIQKNACFITLAGQRFNLDLAQTDAKRVQGLSGTSFLPANTGMLFVFDQPDTYGFWMKDMNYALDIIWLNNDLKIVDLEMGVTPETYPKVFYPNALASYVLEINAGNAQKLDLDFDDQAQLMCGSVLK</sequence>
<evidence type="ECO:0000313" key="1">
    <source>
        <dbReference type="EMBL" id="OGI72263.1"/>
    </source>
</evidence>
<gene>
    <name evidence="1" type="ORF">A3J61_02130</name>
</gene>
<evidence type="ECO:0008006" key="3">
    <source>
        <dbReference type="Google" id="ProtNLM"/>
    </source>
</evidence>
<dbReference type="Gene3D" id="2.60.120.1140">
    <property type="entry name" value="Protein of unknown function DUF192"/>
    <property type="match status" value="1"/>
</dbReference>
<dbReference type="Proteomes" id="UP000179686">
    <property type="component" value="Unassembled WGS sequence"/>
</dbReference>
<proteinExistence type="predicted"/>
<comment type="caution">
    <text evidence="1">The sequence shown here is derived from an EMBL/GenBank/DDBJ whole genome shotgun (WGS) entry which is preliminary data.</text>
</comment>
<dbReference type="InterPro" id="IPR038695">
    <property type="entry name" value="Saro_0823-like_sf"/>
</dbReference>
<dbReference type="Pfam" id="PF02643">
    <property type="entry name" value="DUF192"/>
    <property type="match status" value="1"/>
</dbReference>
<dbReference type="AlphaFoldDB" id="A0A1F6VRJ5"/>
<dbReference type="InterPro" id="IPR003795">
    <property type="entry name" value="DUF192"/>
</dbReference>
<dbReference type="PANTHER" id="PTHR37953">
    <property type="entry name" value="UPF0127 PROTEIN MJ1496"/>
    <property type="match status" value="1"/>
</dbReference>
<evidence type="ECO:0000313" key="2">
    <source>
        <dbReference type="Proteomes" id="UP000179686"/>
    </source>
</evidence>
<protein>
    <recommendedName>
        <fullName evidence="3">DUF192 domain-containing protein</fullName>
    </recommendedName>
</protein>
<organism evidence="1 2">
    <name type="scientific">Candidatus Nomurabacteria bacterium RIFCSPHIGHO2_02_FULL_38_15</name>
    <dbReference type="NCBI Taxonomy" id="1801752"/>
    <lineage>
        <taxon>Bacteria</taxon>
        <taxon>Candidatus Nomuraibacteriota</taxon>
    </lineage>
</organism>
<dbReference type="EMBL" id="MFUC01000009">
    <property type="protein sequence ID" value="OGI72263.1"/>
    <property type="molecule type" value="Genomic_DNA"/>
</dbReference>
<accession>A0A1F6VRJ5</accession>